<dbReference type="InterPro" id="IPR015421">
    <property type="entry name" value="PyrdxlP-dep_Trfase_major"/>
</dbReference>
<reference evidence="9" key="1">
    <citation type="submission" date="2019-09" db="EMBL/GenBank/DDBJ databases">
        <title>Mumia zhuanghuii sp. nov. isolated from the intestinal contents of plateau pika (Ochotona curzoniae) in the Qinghai-Tibet plateau of China.</title>
        <authorList>
            <person name="Tian Z."/>
        </authorList>
    </citation>
    <scope>NUCLEOTIDE SEQUENCE [LARGE SCALE GENOMIC DNA]</scope>
    <source>
        <strain evidence="9">JCM 30598</strain>
    </source>
</reference>
<dbReference type="GO" id="GO:0006520">
    <property type="term" value="P:amino acid metabolic process"/>
    <property type="evidence" value="ECO:0007669"/>
    <property type="project" value="InterPro"/>
</dbReference>
<dbReference type="InterPro" id="IPR004838">
    <property type="entry name" value="NHTrfase_class1_PyrdxlP-BS"/>
</dbReference>
<dbReference type="CDD" id="cd00609">
    <property type="entry name" value="AAT_like"/>
    <property type="match status" value="1"/>
</dbReference>
<dbReference type="InterPro" id="IPR015424">
    <property type="entry name" value="PyrdxlP-dep_Trfase"/>
</dbReference>
<gene>
    <name evidence="8" type="ORF">F6B43_15695</name>
</gene>
<dbReference type="EC" id="2.6.1.-" evidence="6"/>
<evidence type="ECO:0000256" key="2">
    <source>
        <dbReference type="ARBA" id="ARBA00007441"/>
    </source>
</evidence>
<comment type="similarity">
    <text evidence="2 6">Belongs to the class-I pyridoxal-phosphate-dependent aminotransferase family.</text>
</comment>
<protein>
    <recommendedName>
        <fullName evidence="6">Aminotransferase</fullName>
        <ecNumber evidence="6">2.6.1.-</ecNumber>
    </recommendedName>
</protein>
<evidence type="ECO:0000256" key="4">
    <source>
        <dbReference type="ARBA" id="ARBA00022679"/>
    </source>
</evidence>
<evidence type="ECO:0000313" key="9">
    <source>
        <dbReference type="Proteomes" id="UP000325827"/>
    </source>
</evidence>
<dbReference type="Pfam" id="PF00155">
    <property type="entry name" value="Aminotran_1_2"/>
    <property type="match status" value="1"/>
</dbReference>
<accession>A0A5J5IZB4</accession>
<keyword evidence="5" id="KW-0663">Pyridoxal phosphate</keyword>
<evidence type="ECO:0000256" key="1">
    <source>
        <dbReference type="ARBA" id="ARBA00001933"/>
    </source>
</evidence>
<dbReference type="GO" id="GO:0030170">
    <property type="term" value="F:pyridoxal phosphate binding"/>
    <property type="evidence" value="ECO:0007669"/>
    <property type="project" value="InterPro"/>
</dbReference>
<dbReference type="FunFam" id="3.40.640.10:FF:000033">
    <property type="entry name" value="Aspartate aminotransferase"/>
    <property type="match status" value="1"/>
</dbReference>
<dbReference type="OrthoDB" id="9763453at2"/>
<dbReference type="InterPro" id="IPR004839">
    <property type="entry name" value="Aminotransferase_I/II_large"/>
</dbReference>
<dbReference type="SUPFAM" id="SSF53383">
    <property type="entry name" value="PLP-dependent transferases"/>
    <property type="match status" value="1"/>
</dbReference>
<evidence type="ECO:0000256" key="3">
    <source>
        <dbReference type="ARBA" id="ARBA00022576"/>
    </source>
</evidence>
<feature type="domain" description="Aminotransferase class I/classII large" evidence="7">
    <location>
        <begin position="52"/>
        <end position="393"/>
    </location>
</feature>
<evidence type="ECO:0000313" key="8">
    <source>
        <dbReference type="EMBL" id="KAA9106567.1"/>
    </source>
</evidence>
<proteinExistence type="inferred from homology"/>
<organism evidence="8 9">
    <name type="scientific">Microbacterium rhizomatis</name>
    <dbReference type="NCBI Taxonomy" id="1631477"/>
    <lineage>
        <taxon>Bacteria</taxon>
        <taxon>Bacillati</taxon>
        <taxon>Actinomycetota</taxon>
        <taxon>Actinomycetes</taxon>
        <taxon>Micrococcales</taxon>
        <taxon>Microbacteriaceae</taxon>
        <taxon>Microbacterium</taxon>
    </lineage>
</organism>
<dbReference type="InterPro" id="IPR015422">
    <property type="entry name" value="PyrdxlP-dep_Trfase_small"/>
</dbReference>
<dbReference type="EMBL" id="VYSA01000003">
    <property type="protein sequence ID" value="KAA9106567.1"/>
    <property type="molecule type" value="Genomic_DNA"/>
</dbReference>
<keyword evidence="9" id="KW-1185">Reference proteome</keyword>
<dbReference type="GO" id="GO:0008483">
    <property type="term" value="F:transaminase activity"/>
    <property type="evidence" value="ECO:0007669"/>
    <property type="project" value="UniProtKB-KW"/>
</dbReference>
<keyword evidence="4 6" id="KW-0808">Transferase</keyword>
<name>A0A5J5IZB4_9MICO</name>
<dbReference type="PROSITE" id="PS00105">
    <property type="entry name" value="AA_TRANSFER_CLASS_1"/>
    <property type="match status" value="1"/>
</dbReference>
<dbReference type="Gene3D" id="3.90.1150.10">
    <property type="entry name" value="Aspartate Aminotransferase, domain 1"/>
    <property type="match status" value="1"/>
</dbReference>
<evidence type="ECO:0000259" key="7">
    <source>
        <dbReference type="Pfam" id="PF00155"/>
    </source>
</evidence>
<dbReference type="Proteomes" id="UP000325827">
    <property type="component" value="Unassembled WGS sequence"/>
</dbReference>
<dbReference type="AlphaFoldDB" id="A0A5J5IZB4"/>
<evidence type="ECO:0000256" key="5">
    <source>
        <dbReference type="ARBA" id="ARBA00022898"/>
    </source>
</evidence>
<comment type="caution">
    <text evidence="8">The sequence shown here is derived from an EMBL/GenBank/DDBJ whole genome shotgun (WGS) entry which is preliminary data.</text>
</comment>
<dbReference type="Gene3D" id="3.40.640.10">
    <property type="entry name" value="Type I PLP-dependent aspartate aminotransferase-like (Major domain)"/>
    <property type="match status" value="1"/>
</dbReference>
<comment type="cofactor">
    <cofactor evidence="1 6">
        <name>pyridoxal 5'-phosphate</name>
        <dbReference type="ChEBI" id="CHEBI:597326"/>
    </cofactor>
</comment>
<keyword evidence="3 6" id="KW-0032">Aminotransferase</keyword>
<evidence type="ECO:0000256" key="6">
    <source>
        <dbReference type="RuleBase" id="RU000481"/>
    </source>
</evidence>
<dbReference type="InterPro" id="IPR050596">
    <property type="entry name" value="AspAT/PAT-like"/>
</dbReference>
<sequence length="419" mass="44351">MYTQLDDGTISAHVRVCAGRIAVPHATTAALRLPHSGIREIVDLALTSEHPIIRLEIGEPDFATPAHITEAAFDAARVRVSYVQTAGIPALRSAIGERIERAYGVAAPLEQVLITHGAVQAIDAILSAVVAPGDEVLVPDPAWPNYEMQTTLIGATPVHYALRPEDGFQPDLAEIRALLTPRTRVIVLNSPNNPTGAVMRPELVAAIVALAVEHDLLVVSDEVYDEIVFEGTHANAAALAPDHVASVFSFSKTYAMTGWRVGYALVPAWLADTVTRILELESSCVSSVTQAAALAAITGPQDAVAHMRDAYRARRDVAVGILETARIDIVRPQGAFYLMLPLPDGTDSRLAALDLVSAGVSLAPGSAFGRATPHHLRVSLAASTESITEGLERFLAWRDAGGTSATSATTASTIAEPAR</sequence>
<dbReference type="PANTHER" id="PTHR46383">
    <property type="entry name" value="ASPARTATE AMINOTRANSFERASE"/>
    <property type="match status" value="1"/>
</dbReference>